<protein>
    <submittedName>
        <fullName evidence="2">Uncharacterized protein</fullName>
    </submittedName>
</protein>
<feature type="region of interest" description="Disordered" evidence="1">
    <location>
        <begin position="296"/>
        <end position="488"/>
    </location>
</feature>
<feature type="compositionally biased region" description="Basic and acidic residues" evidence="1">
    <location>
        <begin position="347"/>
        <end position="361"/>
    </location>
</feature>
<feature type="compositionally biased region" description="Basic residues" evidence="1">
    <location>
        <begin position="437"/>
        <end position="447"/>
    </location>
</feature>
<organism evidence="2 3">
    <name type="scientific">Coprinellus micaceus</name>
    <name type="common">Glistening ink-cap mushroom</name>
    <name type="synonym">Coprinus micaceus</name>
    <dbReference type="NCBI Taxonomy" id="71717"/>
    <lineage>
        <taxon>Eukaryota</taxon>
        <taxon>Fungi</taxon>
        <taxon>Dikarya</taxon>
        <taxon>Basidiomycota</taxon>
        <taxon>Agaricomycotina</taxon>
        <taxon>Agaricomycetes</taxon>
        <taxon>Agaricomycetidae</taxon>
        <taxon>Agaricales</taxon>
        <taxon>Agaricineae</taxon>
        <taxon>Psathyrellaceae</taxon>
        <taxon>Coprinellus</taxon>
    </lineage>
</organism>
<name>A0A4Y7TAJ4_COPMI</name>
<evidence type="ECO:0000313" key="3">
    <source>
        <dbReference type="Proteomes" id="UP000298030"/>
    </source>
</evidence>
<keyword evidence="3" id="KW-1185">Reference proteome</keyword>
<feature type="compositionally biased region" description="Polar residues" evidence="1">
    <location>
        <begin position="362"/>
        <end position="385"/>
    </location>
</feature>
<evidence type="ECO:0000256" key="1">
    <source>
        <dbReference type="SAM" id="MobiDB-lite"/>
    </source>
</evidence>
<proteinExistence type="predicted"/>
<feature type="compositionally biased region" description="Basic and acidic residues" evidence="1">
    <location>
        <begin position="386"/>
        <end position="417"/>
    </location>
</feature>
<reference evidence="2 3" key="1">
    <citation type="journal article" date="2019" name="Nat. Ecol. Evol.">
        <title>Megaphylogeny resolves global patterns of mushroom evolution.</title>
        <authorList>
            <person name="Varga T."/>
            <person name="Krizsan K."/>
            <person name="Foldi C."/>
            <person name="Dima B."/>
            <person name="Sanchez-Garcia M."/>
            <person name="Sanchez-Ramirez S."/>
            <person name="Szollosi G.J."/>
            <person name="Szarkandi J.G."/>
            <person name="Papp V."/>
            <person name="Albert L."/>
            <person name="Andreopoulos W."/>
            <person name="Angelini C."/>
            <person name="Antonin V."/>
            <person name="Barry K.W."/>
            <person name="Bougher N.L."/>
            <person name="Buchanan P."/>
            <person name="Buyck B."/>
            <person name="Bense V."/>
            <person name="Catcheside P."/>
            <person name="Chovatia M."/>
            <person name="Cooper J."/>
            <person name="Damon W."/>
            <person name="Desjardin D."/>
            <person name="Finy P."/>
            <person name="Geml J."/>
            <person name="Haridas S."/>
            <person name="Hughes K."/>
            <person name="Justo A."/>
            <person name="Karasinski D."/>
            <person name="Kautmanova I."/>
            <person name="Kiss B."/>
            <person name="Kocsube S."/>
            <person name="Kotiranta H."/>
            <person name="LaButti K.M."/>
            <person name="Lechner B.E."/>
            <person name="Liimatainen K."/>
            <person name="Lipzen A."/>
            <person name="Lukacs Z."/>
            <person name="Mihaltcheva S."/>
            <person name="Morgado L.N."/>
            <person name="Niskanen T."/>
            <person name="Noordeloos M.E."/>
            <person name="Ohm R.A."/>
            <person name="Ortiz-Santana B."/>
            <person name="Ovrebo C."/>
            <person name="Racz N."/>
            <person name="Riley R."/>
            <person name="Savchenko A."/>
            <person name="Shiryaev A."/>
            <person name="Soop K."/>
            <person name="Spirin V."/>
            <person name="Szebenyi C."/>
            <person name="Tomsovsky M."/>
            <person name="Tulloss R.E."/>
            <person name="Uehling J."/>
            <person name="Grigoriev I.V."/>
            <person name="Vagvolgyi C."/>
            <person name="Papp T."/>
            <person name="Martin F.M."/>
            <person name="Miettinen O."/>
            <person name="Hibbett D.S."/>
            <person name="Nagy L.G."/>
        </authorList>
    </citation>
    <scope>NUCLEOTIDE SEQUENCE [LARGE SCALE GENOMIC DNA]</scope>
    <source>
        <strain evidence="2 3">FP101781</strain>
    </source>
</reference>
<comment type="caution">
    <text evidence="2">The sequence shown here is derived from an EMBL/GenBank/DDBJ whole genome shotgun (WGS) entry which is preliminary data.</text>
</comment>
<accession>A0A4Y7TAJ4</accession>
<sequence>MPFHTRIGATRDHIQPSGPRELQYLRLHTFGRRSVVAPRTVDELASTFRSRSGGGVVSVNYEAVGVQCALKGWIRSRSHSTYALPKWLFLVLPSTLSRGKSGTFRYTRGATKEVVAPENDTQALPKRVAQRGIRSTGQLETFICSEEKRRILPENSSSVAQLLERIESSLFYVPTFEAMDQYPTYTRTWKRGTIAMLYRDGVVCRSEAQGVDEWAYQLAVFRVRRADKNNKNRRLVELQREDLVARLSDLDKVRQGPVRGGWGVEAAVLVTGETERVSLGVPIHVANVGGEEKGWANDVNKRESRRGGNRRERESMSEVRLNVSSKRLSTSGWAKRTKEGILGNERGYGREKEGGSRDCRNSRSPSNAQPNSNFYSHSNPSSTEAQPRRANERAERKQGNEMERKEREMKNQNDNRSAKASTKRRRERVSKTGKLTRTWRRQTKTKTKWNGIGGTEKARRSSKKETKMTPPGERRRRNLVEGRRRGKG</sequence>
<feature type="compositionally biased region" description="Polar residues" evidence="1">
    <location>
        <begin position="322"/>
        <end position="332"/>
    </location>
</feature>
<dbReference type="Proteomes" id="UP000298030">
    <property type="component" value="Unassembled WGS sequence"/>
</dbReference>
<feature type="compositionally biased region" description="Basic and acidic residues" evidence="1">
    <location>
        <begin position="296"/>
        <end position="317"/>
    </location>
</feature>
<dbReference type="EMBL" id="QPFP01000020">
    <property type="protein sequence ID" value="TEB31196.1"/>
    <property type="molecule type" value="Genomic_DNA"/>
</dbReference>
<evidence type="ECO:0000313" key="2">
    <source>
        <dbReference type="EMBL" id="TEB31196.1"/>
    </source>
</evidence>
<dbReference type="AlphaFoldDB" id="A0A4Y7TAJ4"/>
<feature type="compositionally biased region" description="Basic and acidic residues" evidence="1">
    <location>
        <begin position="456"/>
        <end position="467"/>
    </location>
</feature>
<gene>
    <name evidence="2" type="ORF">FA13DRAFT_1710022</name>
</gene>
<feature type="compositionally biased region" description="Basic and acidic residues" evidence="1">
    <location>
        <begin position="478"/>
        <end position="488"/>
    </location>
</feature>